<dbReference type="eggNOG" id="ENOG502RJSE">
    <property type="taxonomic scope" value="Eukaryota"/>
</dbReference>
<gene>
    <name evidence="2" type="ORF">VC83_00228</name>
</gene>
<evidence type="ECO:0000259" key="1">
    <source>
        <dbReference type="PROSITE" id="PS50280"/>
    </source>
</evidence>
<dbReference type="VEuPathDB" id="FungiDB:GMDG_04849"/>
<dbReference type="InterPro" id="IPR046341">
    <property type="entry name" value="SET_dom_sf"/>
</dbReference>
<name>A0A177ALF7_9PEZI</name>
<accession>A0A177ALF7</accession>
<sequence>MAEPWPVGEPQPVIIPMLEEYSDGTTSCLAQCLLEEIYRDYHSKRFTFIVAPERRLVPIFRWHKDMRSRINILFSALSGPQRYKIVFVAILSISPAFIEALRYAVDDLWTLLVGHLTANKSSIEFFARSRGLPWLRAVRELIPGLCRRDPEPLLSSFTDHIVGLYPTPNSISDEVLHQNLNAHGPDTYYLSMTGAIVPILAPSYNDAQPSDLQVIDIEECTYDPALFYQYDRTPDWPWQTWPRQPQICDAPDIDGVYHEPPRCVKCDHRFSGEEDWHNPFTGCQCHDMMHAWQGVLIQIVEYPPFPDQPNVVNRGVRALQALAPKALIGEYTGVLVPNADYDPHSEICDNTYLFGLYDQTYRRYVAAISARLCGNWTRFINHTDDEDKQNVKFINVRILNRLRVMVMTTKQINLGEEILGHYGEGYFKSRQF</sequence>
<organism evidence="2">
    <name type="scientific">Pseudogymnoascus destructans</name>
    <dbReference type="NCBI Taxonomy" id="655981"/>
    <lineage>
        <taxon>Eukaryota</taxon>
        <taxon>Fungi</taxon>
        <taxon>Dikarya</taxon>
        <taxon>Ascomycota</taxon>
        <taxon>Pezizomycotina</taxon>
        <taxon>Leotiomycetes</taxon>
        <taxon>Thelebolales</taxon>
        <taxon>Thelebolaceae</taxon>
        <taxon>Pseudogymnoascus</taxon>
    </lineage>
</organism>
<dbReference type="Proteomes" id="UP000077154">
    <property type="component" value="Unassembled WGS sequence"/>
</dbReference>
<dbReference type="InterPro" id="IPR001214">
    <property type="entry name" value="SET_dom"/>
</dbReference>
<reference evidence="2" key="1">
    <citation type="submission" date="2016-03" db="EMBL/GenBank/DDBJ databases">
        <title>Updated assembly of Pseudogymnoascus destructans, the fungus causing white-nose syndrome of bats.</title>
        <authorList>
            <person name="Palmer J.M."/>
            <person name="Drees K.P."/>
            <person name="Foster J.T."/>
            <person name="Lindner D.L."/>
        </authorList>
    </citation>
    <scope>NUCLEOTIDE SEQUENCE [LARGE SCALE GENOMIC DNA]</scope>
    <source>
        <strain evidence="2">20631-21</strain>
    </source>
</reference>
<dbReference type="SMART" id="SM00317">
    <property type="entry name" value="SET"/>
    <property type="match status" value="1"/>
</dbReference>
<dbReference type="OrthoDB" id="308383at2759"/>
<dbReference type="EMBL" id="KV441386">
    <property type="protein sequence ID" value="OAF62896.1"/>
    <property type="molecule type" value="Genomic_DNA"/>
</dbReference>
<dbReference type="Gene3D" id="2.170.270.10">
    <property type="entry name" value="SET domain"/>
    <property type="match status" value="1"/>
</dbReference>
<feature type="domain" description="SET" evidence="1">
    <location>
        <begin position="295"/>
        <end position="423"/>
    </location>
</feature>
<dbReference type="SUPFAM" id="SSF82199">
    <property type="entry name" value="SET domain"/>
    <property type="match status" value="1"/>
</dbReference>
<protein>
    <recommendedName>
        <fullName evidence="1">SET domain-containing protein</fullName>
    </recommendedName>
</protein>
<proteinExistence type="predicted"/>
<dbReference type="Pfam" id="PF00856">
    <property type="entry name" value="SET"/>
    <property type="match status" value="1"/>
</dbReference>
<dbReference type="RefSeq" id="XP_024328166.1">
    <property type="nucleotide sequence ID" value="XM_024463924.1"/>
</dbReference>
<dbReference type="AlphaFoldDB" id="A0A177ALF7"/>
<dbReference type="GeneID" id="36283327"/>
<dbReference type="PROSITE" id="PS50280">
    <property type="entry name" value="SET"/>
    <property type="match status" value="1"/>
</dbReference>
<evidence type="ECO:0000313" key="2">
    <source>
        <dbReference type="EMBL" id="OAF62896.1"/>
    </source>
</evidence>